<feature type="domain" description="Complex 1 LYR protein" evidence="1">
    <location>
        <begin position="7"/>
        <end position="57"/>
    </location>
</feature>
<protein>
    <recommendedName>
        <fullName evidence="1">Complex 1 LYR protein domain-containing protein</fullName>
    </recommendedName>
</protein>
<evidence type="ECO:0000259" key="1">
    <source>
        <dbReference type="Pfam" id="PF05347"/>
    </source>
</evidence>
<dbReference type="InterPro" id="IPR008011">
    <property type="entry name" value="Complex1_LYR_dom"/>
</dbReference>
<proteinExistence type="predicted"/>
<keyword evidence="3" id="KW-1185">Reference proteome</keyword>
<organism evidence="2 3">
    <name type="scientific">Cryptolaemus montrouzieri</name>
    <dbReference type="NCBI Taxonomy" id="559131"/>
    <lineage>
        <taxon>Eukaryota</taxon>
        <taxon>Metazoa</taxon>
        <taxon>Ecdysozoa</taxon>
        <taxon>Arthropoda</taxon>
        <taxon>Hexapoda</taxon>
        <taxon>Insecta</taxon>
        <taxon>Pterygota</taxon>
        <taxon>Neoptera</taxon>
        <taxon>Endopterygota</taxon>
        <taxon>Coleoptera</taxon>
        <taxon>Polyphaga</taxon>
        <taxon>Cucujiformia</taxon>
        <taxon>Coccinelloidea</taxon>
        <taxon>Coccinellidae</taxon>
        <taxon>Scymninae</taxon>
        <taxon>Scymnini</taxon>
        <taxon>Cryptolaemus</taxon>
    </lineage>
</organism>
<dbReference type="Proteomes" id="UP001516400">
    <property type="component" value="Unassembled WGS sequence"/>
</dbReference>
<name>A0ABD2MV39_9CUCU</name>
<evidence type="ECO:0000313" key="2">
    <source>
        <dbReference type="EMBL" id="KAL3270117.1"/>
    </source>
</evidence>
<reference evidence="2 3" key="1">
    <citation type="journal article" date="2021" name="BMC Biol.">
        <title>Horizontally acquired antibacterial genes associated with adaptive radiation of ladybird beetles.</title>
        <authorList>
            <person name="Li H.S."/>
            <person name="Tang X.F."/>
            <person name="Huang Y.H."/>
            <person name="Xu Z.Y."/>
            <person name="Chen M.L."/>
            <person name="Du X.Y."/>
            <person name="Qiu B.Y."/>
            <person name="Chen P.T."/>
            <person name="Zhang W."/>
            <person name="Slipinski A."/>
            <person name="Escalona H.E."/>
            <person name="Waterhouse R.M."/>
            <person name="Zwick A."/>
            <person name="Pang H."/>
        </authorList>
    </citation>
    <scope>NUCLEOTIDE SEQUENCE [LARGE SCALE GENOMIC DNA]</scope>
    <source>
        <strain evidence="2">SYSU2018</strain>
    </source>
</reference>
<dbReference type="Pfam" id="PF05347">
    <property type="entry name" value="Complex1_LYR"/>
    <property type="match status" value="1"/>
</dbReference>
<dbReference type="AlphaFoldDB" id="A0ABD2MV39"/>
<accession>A0ABD2MV39</accession>
<dbReference type="EMBL" id="JABFTP020000021">
    <property type="protein sequence ID" value="KAL3270117.1"/>
    <property type="molecule type" value="Genomic_DNA"/>
</dbReference>
<sequence length="67" mass="8087">MSVTSSQVLKLYKDLLRYGQQLKYTEKSYFNKRIRNEFRKNQNLEDTAEINLNYERGLTILIRRSVV</sequence>
<comment type="caution">
    <text evidence="2">The sequence shown here is derived from an EMBL/GenBank/DDBJ whole genome shotgun (WGS) entry which is preliminary data.</text>
</comment>
<evidence type="ECO:0000313" key="3">
    <source>
        <dbReference type="Proteomes" id="UP001516400"/>
    </source>
</evidence>
<gene>
    <name evidence="2" type="ORF">HHI36_009176</name>
</gene>